<reference evidence="3 4" key="1">
    <citation type="submission" date="2017-02" db="EMBL/GenBank/DDBJ databases">
        <authorList>
            <person name="Peterson S.W."/>
        </authorList>
    </citation>
    <scope>NUCLEOTIDE SEQUENCE [LARGE SCALE GENOMIC DNA]</scope>
    <source>
        <strain evidence="3 4">DSM 18108</strain>
    </source>
</reference>
<proteinExistence type="predicted"/>
<feature type="signal peptide" evidence="2">
    <location>
        <begin position="1"/>
        <end position="23"/>
    </location>
</feature>
<sequence length="381" mass="43949">MHRTTQWFISLFLLINITTAAQAQESIDRTQLMEYLQNQQYDAAISYLQPRVQENNIAQLSLLAYTYYLSGKTKDAMTHYEKVLALDSNNIPAHQYLASISMQLESPLPAIFHYRQIVRLQPANATAYKQLSFACFAAQQPDTAFIYLQKAYTLNPADPKVTARLGEELIEKQQYPQADSILRTFLKTDSLQPTVIMTAIRSAWFLKNYTRCTDLGTQLMRMNILSPNTFSIVAAAWYTLKQYQQCIGVYEYLLANKGQSESIMYYAALAYTELKNYTASNELLQTCIDMATSKSLDSYYSGKSANYEGLRQYKSAVANLDTAYYLFHQPLRQYSIGRIYEVHLHNKPLATRYYKRYLQLGNPTNPQEADVYKYLRSYVEK</sequence>
<dbReference type="InterPro" id="IPR019734">
    <property type="entry name" value="TPR_rpt"/>
</dbReference>
<accession>A0A1T5P5Z8</accession>
<dbReference type="InterPro" id="IPR011990">
    <property type="entry name" value="TPR-like_helical_dom_sf"/>
</dbReference>
<dbReference type="EMBL" id="FUZZ01000003">
    <property type="protein sequence ID" value="SKD08076.1"/>
    <property type="molecule type" value="Genomic_DNA"/>
</dbReference>
<dbReference type="PANTHER" id="PTHR12558:SF13">
    <property type="entry name" value="CELL DIVISION CYCLE PROTEIN 27 HOMOLOG"/>
    <property type="match status" value="1"/>
</dbReference>
<dbReference type="Proteomes" id="UP000190166">
    <property type="component" value="Unassembled WGS sequence"/>
</dbReference>
<feature type="repeat" description="TPR" evidence="1">
    <location>
        <begin position="57"/>
        <end position="90"/>
    </location>
</feature>
<keyword evidence="4" id="KW-1185">Reference proteome</keyword>
<evidence type="ECO:0000313" key="3">
    <source>
        <dbReference type="EMBL" id="SKD08076.1"/>
    </source>
</evidence>
<organism evidence="3 4">
    <name type="scientific">Chitinophaga ginsengisegetis</name>
    <dbReference type="NCBI Taxonomy" id="393003"/>
    <lineage>
        <taxon>Bacteria</taxon>
        <taxon>Pseudomonadati</taxon>
        <taxon>Bacteroidota</taxon>
        <taxon>Chitinophagia</taxon>
        <taxon>Chitinophagales</taxon>
        <taxon>Chitinophagaceae</taxon>
        <taxon>Chitinophaga</taxon>
    </lineage>
</organism>
<keyword evidence="2" id="KW-0732">Signal</keyword>
<evidence type="ECO:0000256" key="2">
    <source>
        <dbReference type="SAM" id="SignalP"/>
    </source>
</evidence>
<gene>
    <name evidence="3" type="ORF">SAMN05660461_4027</name>
</gene>
<name>A0A1T5P5Z8_9BACT</name>
<dbReference type="SUPFAM" id="SSF48452">
    <property type="entry name" value="TPR-like"/>
    <property type="match status" value="2"/>
</dbReference>
<dbReference type="RefSeq" id="WP_079471309.1">
    <property type="nucleotide sequence ID" value="NZ_FUZZ01000003.1"/>
</dbReference>
<dbReference type="Gene3D" id="1.25.40.10">
    <property type="entry name" value="Tetratricopeptide repeat domain"/>
    <property type="match status" value="2"/>
</dbReference>
<dbReference type="SMART" id="SM00028">
    <property type="entry name" value="TPR"/>
    <property type="match status" value="4"/>
</dbReference>
<evidence type="ECO:0000256" key="1">
    <source>
        <dbReference type="PROSITE-ProRule" id="PRU00339"/>
    </source>
</evidence>
<dbReference type="PROSITE" id="PS50005">
    <property type="entry name" value="TPR"/>
    <property type="match status" value="1"/>
</dbReference>
<evidence type="ECO:0000313" key="4">
    <source>
        <dbReference type="Proteomes" id="UP000190166"/>
    </source>
</evidence>
<dbReference type="STRING" id="393003.SAMN05660461_4027"/>
<feature type="chain" id="PRO_5010566492" evidence="2">
    <location>
        <begin position="24"/>
        <end position="381"/>
    </location>
</feature>
<dbReference type="PANTHER" id="PTHR12558">
    <property type="entry name" value="CELL DIVISION CYCLE 16,23,27"/>
    <property type="match status" value="1"/>
</dbReference>
<dbReference type="Pfam" id="PF13181">
    <property type="entry name" value="TPR_8"/>
    <property type="match status" value="1"/>
</dbReference>
<protein>
    <submittedName>
        <fullName evidence="3">Tfp pilus assembly protein PilF</fullName>
    </submittedName>
</protein>
<dbReference type="AlphaFoldDB" id="A0A1T5P5Z8"/>
<keyword evidence="1" id="KW-0802">TPR repeat</keyword>